<reference evidence="1" key="1">
    <citation type="submission" date="2015-12" db="EMBL/GenBank/DDBJ databases">
        <title>Gene expression during late stages of embryo sac development: a critical building block for successful pollen-pistil interactions.</title>
        <authorList>
            <person name="Liu Y."/>
            <person name="Joly V."/>
            <person name="Sabar M."/>
            <person name="Matton D.P."/>
        </authorList>
    </citation>
    <scope>NUCLEOTIDE SEQUENCE</scope>
</reference>
<proteinExistence type="predicted"/>
<dbReference type="AlphaFoldDB" id="A0A0V0HC00"/>
<accession>A0A0V0HC00</accession>
<evidence type="ECO:0000313" key="1">
    <source>
        <dbReference type="EMBL" id="JAP17934.1"/>
    </source>
</evidence>
<name>A0A0V0HC00_SOLCH</name>
<sequence length="85" mass="10113">MHYSKKRKLQLRFTAWQMQYKKVETTSTNPICMKCNISHVHRRNYLLQLKASSTQHHGANMLFHHKHNQACSTNYLMNSNKTSSY</sequence>
<protein>
    <submittedName>
        <fullName evidence="1">Putative ovule protein</fullName>
    </submittedName>
</protein>
<dbReference type="EMBL" id="GEDG01021893">
    <property type="protein sequence ID" value="JAP17934.1"/>
    <property type="molecule type" value="Transcribed_RNA"/>
</dbReference>
<organism evidence="1">
    <name type="scientific">Solanum chacoense</name>
    <name type="common">Chaco potato</name>
    <dbReference type="NCBI Taxonomy" id="4108"/>
    <lineage>
        <taxon>Eukaryota</taxon>
        <taxon>Viridiplantae</taxon>
        <taxon>Streptophyta</taxon>
        <taxon>Embryophyta</taxon>
        <taxon>Tracheophyta</taxon>
        <taxon>Spermatophyta</taxon>
        <taxon>Magnoliopsida</taxon>
        <taxon>eudicotyledons</taxon>
        <taxon>Gunneridae</taxon>
        <taxon>Pentapetalae</taxon>
        <taxon>asterids</taxon>
        <taxon>lamiids</taxon>
        <taxon>Solanales</taxon>
        <taxon>Solanaceae</taxon>
        <taxon>Solanoideae</taxon>
        <taxon>Solaneae</taxon>
        <taxon>Solanum</taxon>
    </lineage>
</organism>